<dbReference type="GO" id="GO:0008999">
    <property type="term" value="F:protein-N-terminal-alanine acetyltransferase activity"/>
    <property type="evidence" value="ECO:0007669"/>
    <property type="project" value="TreeGrafter"/>
</dbReference>
<evidence type="ECO:0000313" key="2">
    <source>
        <dbReference type="EMBL" id="KAJ4493647.1"/>
    </source>
</evidence>
<gene>
    <name evidence="2" type="ORF">C8J55DRAFT_546218</name>
</gene>
<comment type="caution">
    <text evidence="2">The sequence shown here is derived from an EMBL/GenBank/DDBJ whole genome shotgun (WGS) entry which is preliminary data.</text>
</comment>
<dbReference type="InterPro" id="IPR051908">
    <property type="entry name" value="Ribosomal_N-acetyltransferase"/>
</dbReference>
<dbReference type="Proteomes" id="UP001150238">
    <property type="component" value="Unassembled WGS sequence"/>
</dbReference>
<dbReference type="Pfam" id="PF13302">
    <property type="entry name" value="Acetyltransf_3"/>
    <property type="match status" value="1"/>
</dbReference>
<dbReference type="GO" id="GO:1990189">
    <property type="term" value="F:protein N-terminal-serine acetyltransferase activity"/>
    <property type="evidence" value="ECO:0007669"/>
    <property type="project" value="TreeGrafter"/>
</dbReference>
<reference evidence="2" key="2">
    <citation type="journal article" date="2023" name="Proc. Natl. Acad. Sci. U.S.A.">
        <title>A global phylogenomic analysis of the shiitake genus Lentinula.</title>
        <authorList>
            <person name="Sierra-Patev S."/>
            <person name="Min B."/>
            <person name="Naranjo-Ortiz M."/>
            <person name="Looney B."/>
            <person name="Konkel Z."/>
            <person name="Slot J.C."/>
            <person name="Sakamoto Y."/>
            <person name="Steenwyk J.L."/>
            <person name="Rokas A."/>
            <person name="Carro J."/>
            <person name="Camarero S."/>
            <person name="Ferreira P."/>
            <person name="Molpeceres G."/>
            <person name="Ruiz-Duenas F.J."/>
            <person name="Serrano A."/>
            <person name="Henrissat B."/>
            <person name="Drula E."/>
            <person name="Hughes K.W."/>
            <person name="Mata J.L."/>
            <person name="Ishikawa N.K."/>
            <person name="Vargas-Isla R."/>
            <person name="Ushijima S."/>
            <person name="Smith C.A."/>
            <person name="Donoghue J."/>
            <person name="Ahrendt S."/>
            <person name="Andreopoulos W."/>
            <person name="He G."/>
            <person name="LaButti K."/>
            <person name="Lipzen A."/>
            <person name="Ng V."/>
            <person name="Riley R."/>
            <person name="Sandor L."/>
            <person name="Barry K."/>
            <person name="Martinez A.T."/>
            <person name="Xiao Y."/>
            <person name="Gibbons J.G."/>
            <person name="Terashima K."/>
            <person name="Grigoriev I.V."/>
            <person name="Hibbett D."/>
        </authorList>
    </citation>
    <scope>NUCLEOTIDE SEQUENCE</scope>
    <source>
        <strain evidence="2">Sp2 HRB7682 ss15</strain>
    </source>
</reference>
<protein>
    <recommendedName>
        <fullName evidence="1">N-acetyltransferase domain-containing protein</fullName>
    </recommendedName>
</protein>
<dbReference type="InterPro" id="IPR016181">
    <property type="entry name" value="Acyl_CoA_acyltransferase"/>
</dbReference>
<evidence type="ECO:0000259" key="1">
    <source>
        <dbReference type="PROSITE" id="PS51186"/>
    </source>
</evidence>
<sequence>MSTLTKDNNFCFPIPDILATEKLELVPFVVETSPVIPSRYSTPSYATDLIQGLDETSWIHVPVGPYSSPEEFVENFWNKRIRPNHGSYLFVALNKSSTTSSGEVIKPTVAGMAGYVNTDTENLCTEMYIFVLPQFRHTHVASHTVGLLLRYALDLPDEGGLGLRRVEWSANVTNPASIRLAIKMGMKVEGVRNWTAVLPMNKTEAGNGRALRKGDPRAEFPGRDSTLLALCWDDWDKEGKENLSFNLVSYSSKVYGALVHSSPALQQDESQFSSTIFEESADRRTILGLPELFASCFVTLSQFSDALRQNERMESTVWVRVMRIQALVFGILQQCRRDTLGE</sequence>
<proteinExistence type="predicted"/>
<evidence type="ECO:0000313" key="3">
    <source>
        <dbReference type="Proteomes" id="UP001150238"/>
    </source>
</evidence>
<accession>A0A9W9AYW0</accession>
<organism evidence="2 3">
    <name type="scientific">Lentinula lateritia</name>
    <dbReference type="NCBI Taxonomy" id="40482"/>
    <lineage>
        <taxon>Eukaryota</taxon>
        <taxon>Fungi</taxon>
        <taxon>Dikarya</taxon>
        <taxon>Basidiomycota</taxon>
        <taxon>Agaricomycotina</taxon>
        <taxon>Agaricomycetes</taxon>
        <taxon>Agaricomycetidae</taxon>
        <taxon>Agaricales</taxon>
        <taxon>Marasmiineae</taxon>
        <taxon>Omphalotaceae</taxon>
        <taxon>Lentinula</taxon>
    </lineage>
</organism>
<feature type="domain" description="N-acetyltransferase" evidence="1">
    <location>
        <begin position="36"/>
        <end position="205"/>
    </location>
</feature>
<name>A0A9W9AYW0_9AGAR</name>
<dbReference type="SUPFAM" id="SSF55729">
    <property type="entry name" value="Acyl-CoA N-acyltransferases (Nat)"/>
    <property type="match status" value="1"/>
</dbReference>
<dbReference type="PANTHER" id="PTHR43441">
    <property type="entry name" value="RIBOSOMAL-PROTEIN-SERINE ACETYLTRANSFERASE"/>
    <property type="match status" value="1"/>
</dbReference>
<dbReference type="Gene3D" id="3.40.630.30">
    <property type="match status" value="1"/>
</dbReference>
<dbReference type="PANTHER" id="PTHR43441:SF5">
    <property type="entry name" value="FAMILY ACETYLTRANSFERASE, PUTATIVE-RELATED"/>
    <property type="match status" value="1"/>
</dbReference>
<dbReference type="InterPro" id="IPR000182">
    <property type="entry name" value="GNAT_dom"/>
</dbReference>
<reference evidence="2" key="1">
    <citation type="submission" date="2022-08" db="EMBL/GenBank/DDBJ databases">
        <authorList>
            <consortium name="DOE Joint Genome Institute"/>
            <person name="Min B."/>
            <person name="Riley R."/>
            <person name="Sierra-Patev S."/>
            <person name="Naranjo-Ortiz M."/>
            <person name="Looney B."/>
            <person name="Konkel Z."/>
            <person name="Slot J.C."/>
            <person name="Sakamoto Y."/>
            <person name="Steenwyk J.L."/>
            <person name="Rokas A."/>
            <person name="Carro J."/>
            <person name="Camarero S."/>
            <person name="Ferreira P."/>
            <person name="Molpeceres G."/>
            <person name="Ruiz-Duenas F.J."/>
            <person name="Serrano A."/>
            <person name="Henrissat B."/>
            <person name="Drula E."/>
            <person name="Hughes K.W."/>
            <person name="Mata J.L."/>
            <person name="Ishikawa N.K."/>
            <person name="Vargas-Isla R."/>
            <person name="Ushijima S."/>
            <person name="Smith C.A."/>
            <person name="Ahrendt S."/>
            <person name="Andreopoulos W."/>
            <person name="He G."/>
            <person name="Labutti K."/>
            <person name="Lipzen A."/>
            <person name="Ng V."/>
            <person name="Sandor L."/>
            <person name="Barry K."/>
            <person name="Martinez A.T."/>
            <person name="Xiao Y."/>
            <person name="Gibbons J.G."/>
            <person name="Terashima K."/>
            <person name="Hibbett D.S."/>
            <person name="Grigoriev I.V."/>
        </authorList>
    </citation>
    <scope>NUCLEOTIDE SEQUENCE</scope>
    <source>
        <strain evidence="2">Sp2 HRB7682 ss15</strain>
    </source>
</reference>
<dbReference type="EMBL" id="JANVFS010000003">
    <property type="protein sequence ID" value="KAJ4493647.1"/>
    <property type="molecule type" value="Genomic_DNA"/>
</dbReference>
<dbReference type="AlphaFoldDB" id="A0A9W9AYW0"/>
<dbReference type="PROSITE" id="PS51186">
    <property type="entry name" value="GNAT"/>
    <property type="match status" value="1"/>
</dbReference>